<dbReference type="PANTHER" id="PTHR40606">
    <property type="match status" value="1"/>
</dbReference>
<accession>A0AAP2GW97</accession>
<gene>
    <name evidence="2" type="ORF">KK062_27200</name>
</gene>
<feature type="domain" description="DUF1508" evidence="1">
    <location>
        <begin position="61"/>
        <end position="109"/>
    </location>
</feature>
<dbReference type="InterPro" id="IPR051141">
    <property type="entry name" value="UPF0339_domain"/>
</dbReference>
<name>A0AAP2GW97_9BACT</name>
<dbReference type="InterPro" id="IPR010879">
    <property type="entry name" value="DUF1508"/>
</dbReference>
<evidence type="ECO:0000313" key="3">
    <source>
        <dbReference type="Proteomes" id="UP001319080"/>
    </source>
</evidence>
<evidence type="ECO:0000313" key="2">
    <source>
        <dbReference type="EMBL" id="MBT1711960.1"/>
    </source>
</evidence>
<keyword evidence="3" id="KW-1185">Reference proteome</keyword>
<organism evidence="2 3">
    <name type="scientific">Dawidia cretensis</name>
    <dbReference type="NCBI Taxonomy" id="2782350"/>
    <lineage>
        <taxon>Bacteria</taxon>
        <taxon>Pseudomonadati</taxon>
        <taxon>Bacteroidota</taxon>
        <taxon>Cytophagia</taxon>
        <taxon>Cytophagales</taxon>
        <taxon>Chryseotaleaceae</taxon>
        <taxon>Dawidia</taxon>
    </lineage>
</organism>
<dbReference type="InterPro" id="IPR036913">
    <property type="entry name" value="YegP-like_sf"/>
</dbReference>
<dbReference type="EMBL" id="JAHESE010000045">
    <property type="protein sequence ID" value="MBT1711960.1"/>
    <property type="molecule type" value="Genomic_DNA"/>
</dbReference>
<sequence>MNNPKFEIFKAKNGEFYFRFKAGNGKIIIISEGYVGKPSCVNGIDSVKRNAPNDNRYERTDKTDDYRFNLKAENGQVIARSSEGYTTKVNRENAIDVVKKEAPNAPTEDQTV</sequence>
<dbReference type="PANTHER" id="PTHR40606:SF1">
    <property type="entry name" value="UPF0339 PROTEIN YEGP"/>
    <property type="match status" value="1"/>
</dbReference>
<feature type="domain" description="DUF1508" evidence="1">
    <location>
        <begin position="11"/>
        <end position="58"/>
    </location>
</feature>
<dbReference type="AlphaFoldDB" id="A0AAP2GW97"/>
<dbReference type="Pfam" id="PF07411">
    <property type="entry name" value="DUF1508"/>
    <property type="match status" value="2"/>
</dbReference>
<dbReference type="Gene3D" id="2.30.29.80">
    <property type="match status" value="1"/>
</dbReference>
<evidence type="ECO:0000259" key="1">
    <source>
        <dbReference type="Pfam" id="PF07411"/>
    </source>
</evidence>
<dbReference type="RefSeq" id="WP_254087528.1">
    <property type="nucleotide sequence ID" value="NZ_JAHESE010000045.1"/>
</dbReference>
<protein>
    <submittedName>
        <fullName evidence="2">DUF1508 domain-containing protein</fullName>
    </submittedName>
</protein>
<comment type="caution">
    <text evidence="2">The sequence shown here is derived from an EMBL/GenBank/DDBJ whole genome shotgun (WGS) entry which is preliminary data.</text>
</comment>
<reference evidence="2 3" key="1">
    <citation type="submission" date="2021-05" db="EMBL/GenBank/DDBJ databases">
        <title>A Polyphasic approach of four new species of the genus Ohtaekwangia: Ohtaekwangia histidinii sp. nov., Ohtaekwangia cretensis sp. nov., Ohtaekwangia indiensis sp. nov., Ohtaekwangia reichenbachii sp. nov. from diverse environment.</title>
        <authorList>
            <person name="Octaviana S."/>
        </authorList>
    </citation>
    <scope>NUCLEOTIDE SEQUENCE [LARGE SCALE GENOMIC DNA]</scope>
    <source>
        <strain evidence="2 3">PWU5</strain>
    </source>
</reference>
<dbReference type="SUPFAM" id="SSF160113">
    <property type="entry name" value="YegP-like"/>
    <property type="match status" value="2"/>
</dbReference>
<dbReference type="Proteomes" id="UP001319080">
    <property type="component" value="Unassembled WGS sequence"/>
</dbReference>
<proteinExistence type="predicted"/>